<dbReference type="Proteomes" id="UP000223968">
    <property type="component" value="Unassembled WGS sequence"/>
</dbReference>
<feature type="signal peptide" evidence="2">
    <location>
        <begin position="1"/>
        <end position="17"/>
    </location>
</feature>
<name>A0A2B7YAJ2_9EURO</name>
<dbReference type="EMBL" id="PDNB01000007">
    <property type="protein sequence ID" value="PGH17938.1"/>
    <property type="molecule type" value="Genomic_DNA"/>
</dbReference>
<dbReference type="Pfam" id="PF10342">
    <property type="entry name" value="Kre9_KNH"/>
    <property type="match status" value="1"/>
</dbReference>
<feature type="domain" description="Yeast cell wall synthesis Kre9/Knh1-like N-terminal" evidence="3">
    <location>
        <begin position="34"/>
        <end position="122"/>
    </location>
</feature>
<dbReference type="InterPro" id="IPR052982">
    <property type="entry name" value="SRP1/TIP1-like"/>
</dbReference>
<evidence type="ECO:0000256" key="2">
    <source>
        <dbReference type="SAM" id="SignalP"/>
    </source>
</evidence>
<evidence type="ECO:0000256" key="1">
    <source>
        <dbReference type="ARBA" id="ARBA00022729"/>
    </source>
</evidence>
<dbReference type="AlphaFoldDB" id="A0A2B7YAJ2"/>
<evidence type="ECO:0000313" key="4">
    <source>
        <dbReference type="EMBL" id="PGH17938.1"/>
    </source>
</evidence>
<proteinExistence type="predicted"/>
<dbReference type="OrthoDB" id="4094614at2759"/>
<reference evidence="4 5" key="1">
    <citation type="submission" date="2017-10" db="EMBL/GenBank/DDBJ databases">
        <title>Comparative genomics in systemic dimorphic fungi from Ajellomycetaceae.</title>
        <authorList>
            <person name="Munoz J.F."/>
            <person name="Mcewen J.G."/>
            <person name="Clay O.K."/>
            <person name="Cuomo C.A."/>
        </authorList>
    </citation>
    <scope>NUCLEOTIDE SEQUENCE [LARGE SCALE GENOMIC DNA]</scope>
    <source>
        <strain evidence="4 5">UAMH5409</strain>
    </source>
</reference>
<sequence length="225" mass="22894">MKFTTTLVAAFVAVAAALTPADISKDPSGNPIAKPGLNELVPVGETYTITWEPTTPGKVSILLLRGPSNNVVPIETLADSIENDGTYDWTPSTSLEGDTTGYGLQIIVEGTGQYQYSTQFGIKNDKPVEPSGAYDVDPVPSATATASPSKSLVPIATSTFTICDCTETPAPTGGVPSTVVQPTAAPTLPSYAATPTPPAFEGAAGRKGAAFGGIVVAAAAAIFAF</sequence>
<gene>
    <name evidence="4" type="ORF">AJ79_00837</name>
</gene>
<dbReference type="STRING" id="1447875.A0A2B7YAJ2"/>
<keyword evidence="5" id="KW-1185">Reference proteome</keyword>
<protein>
    <recommendedName>
        <fullName evidence="3">Yeast cell wall synthesis Kre9/Knh1-like N-terminal domain-containing protein</fullName>
    </recommendedName>
</protein>
<organism evidence="4 5">
    <name type="scientific">Helicocarpus griseus UAMH5409</name>
    <dbReference type="NCBI Taxonomy" id="1447875"/>
    <lineage>
        <taxon>Eukaryota</taxon>
        <taxon>Fungi</taxon>
        <taxon>Dikarya</taxon>
        <taxon>Ascomycota</taxon>
        <taxon>Pezizomycotina</taxon>
        <taxon>Eurotiomycetes</taxon>
        <taxon>Eurotiomycetidae</taxon>
        <taxon>Onygenales</taxon>
        <taxon>Ajellomycetaceae</taxon>
        <taxon>Helicocarpus</taxon>
    </lineage>
</organism>
<evidence type="ECO:0000313" key="5">
    <source>
        <dbReference type="Proteomes" id="UP000223968"/>
    </source>
</evidence>
<evidence type="ECO:0000259" key="3">
    <source>
        <dbReference type="Pfam" id="PF10342"/>
    </source>
</evidence>
<dbReference type="InterPro" id="IPR018466">
    <property type="entry name" value="Kre9/Knh1-like_N"/>
</dbReference>
<comment type="caution">
    <text evidence="4">The sequence shown here is derived from an EMBL/GenBank/DDBJ whole genome shotgun (WGS) entry which is preliminary data.</text>
</comment>
<accession>A0A2B7YAJ2</accession>
<keyword evidence="1 2" id="KW-0732">Signal</keyword>
<feature type="chain" id="PRO_5012021723" description="Yeast cell wall synthesis Kre9/Knh1-like N-terminal domain-containing protein" evidence="2">
    <location>
        <begin position="18"/>
        <end position="225"/>
    </location>
</feature>
<dbReference type="PANTHER" id="PTHR40633">
    <property type="entry name" value="MATRIX PROTEIN, PUTATIVE (AFU_ORTHOLOGUE AFUA_8G05410)-RELATED"/>
    <property type="match status" value="1"/>
</dbReference>
<dbReference type="PANTHER" id="PTHR40633:SF1">
    <property type="entry name" value="GPI ANCHORED SERINE-THREONINE RICH PROTEIN (AFU_ORTHOLOGUE AFUA_1G03630)"/>
    <property type="match status" value="1"/>
</dbReference>